<keyword evidence="3" id="KW-1185">Reference proteome</keyword>
<evidence type="ECO:0000313" key="3">
    <source>
        <dbReference type="Proteomes" id="UP000536509"/>
    </source>
</evidence>
<keyword evidence="1" id="KW-0472">Membrane</keyword>
<name>A0A7Y3VXW9_9FLAO</name>
<feature type="transmembrane region" description="Helical" evidence="1">
    <location>
        <begin position="73"/>
        <end position="95"/>
    </location>
</feature>
<organism evidence="2 3">
    <name type="scientific">Flavobacterium rivulicola</name>
    <dbReference type="NCBI Taxonomy" id="2732161"/>
    <lineage>
        <taxon>Bacteria</taxon>
        <taxon>Pseudomonadati</taxon>
        <taxon>Bacteroidota</taxon>
        <taxon>Flavobacteriia</taxon>
        <taxon>Flavobacteriales</taxon>
        <taxon>Flavobacteriaceae</taxon>
        <taxon>Flavobacterium</taxon>
    </lineage>
</organism>
<proteinExistence type="predicted"/>
<feature type="transmembrane region" description="Helical" evidence="1">
    <location>
        <begin position="107"/>
        <end position="128"/>
    </location>
</feature>
<feature type="transmembrane region" description="Helical" evidence="1">
    <location>
        <begin position="37"/>
        <end position="61"/>
    </location>
</feature>
<evidence type="ECO:0000313" key="2">
    <source>
        <dbReference type="EMBL" id="NNT71028.1"/>
    </source>
</evidence>
<dbReference type="EMBL" id="JABEVX010000001">
    <property type="protein sequence ID" value="NNT71028.1"/>
    <property type="molecule type" value="Genomic_DNA"/>
</dbReference>
<sequence>MNLDKFKSIFTVLVLGIIGFIVHKILFHFLVPKAYEAGFIYSIELLYLFFFFFSAMLILALDKVKEKSINSVGYTFLLLTTLKMGIAFVFLKPILAGNLPKTPTEKMSFFIIFIYFLAIETFVTIRILNNKQ</sequence>
<reference evidence="2 3" key="1">
    <citation type="submission" date="2020-05" db="EMBL/GenBank/DDBJ databases">
        <title>Draft genome of Flavobacterium sp. IMCC34852.</title>
        <authorList>
            <person name="Song J."/>
            <person name="Cho J.-C."/>
        </authorList>
    </citation>
    <scope>NUCLEOTIDE SEQUENCE [LARGE SCALE GENOMIC DNA]</scope>
    <source>
        <strain evidence="2 3">IMCC34852</strain>
    </source>
</reference>
<evidence type="ECO:0000256" key="1">
    <source>
        <dbReference type="SAM" id="Phobius"/>
    </source>
</evidence>
<protein>
    <submittedName>
        <fullName evidence="2">Uncharacterized protein</fullName>
    </submittedName>
</protein>
<comment type="caution">
    <text evidence="2">The sequence shown here is derived from an EMBL/GenBank/DDBJ whole genome shotgun (WGS) entry which is preliminary data.</text>
</comment>
<dbReference type="RefSeq" id="WP_171221222.1">
    <property type="nucleotide sequence ID" value="NZ_CP121446.1"/>
</dbReference>
<gene>
    <name evidence="2" type="ORF">HKT18_02250</name>
</gene>
<feature type="transmembrane region" description="Helical" evidence="1">
    <location>
        <begin position="12"/>
        <end position="31"/>
    </location>
</feature>
<dbReference type="AlphaFoldDB" id="A0A7Y3VXW9"/>
<keyword evidence="1" id="KW-1133">Transmembrane helix</keyword>
<dbReference type="Proteomes" id="UP000536509">
    <property type="component" value="Unassembled WGS sequence"/>
</dbReference>
<keyword evidence="1" id="KW-0812">Transmembrane</keyword>
<accession>A0A7Y3VXW9</accession>